<protein>
    <submittedName>
        <fullName evidence="1">Uncharacterized protein</fullName>
    </submittedName>
</protein>
<accession>A0AAW1DCZ1</accession>
<name>A0AAW1DCZ1_9HEMI</name>
<dbReference type="EMBL" id="JAPXFL010000005">
    <property type="protein sequence ID" value="KAK9507018.1"/>
    <property type="molecule type" value="Genomic_DNA"/>
</dbReference>
<keyword evidence="2" id="KW-1185">Reference proteome</keyword>
<proteinExistence type="predicted"/>
<evidence type="ECO:0000313" key="1">
    <source>
        <dbReference type="EMBL" id="KAK9507018.1"/>
    </source>
</evidence>
<organism evidence="1 2">
    <name type="scientific">Rhynocoris fuscipes</name>
    <dbReference type="NCBI Taxonomy" id="488301"/>
    <lineage>
        <taxon>Eukaryota</taxon>
        <taxon>Metazoa</taxon>
        <taxon>Ecdysozoa</taxon>
        <taxon>Arthropoda</taxon>
        <taxon>Hexapoda</taxon>
        <taxon>Insecta</taxon>
        <taxon>Pterygota</taxon>
        <taxon>Neoptera</taxon>
        <taxon>Paraneoptera</taxon>
        <taxon>Hemiptera</taxon>
        <taxon>Heteroptera</taxon>
        <taxon>Panheteroptera</taxon>
        <taxon>Cimicomorpha</taxon>
        <taxon>Reduviidae</taxon>
        <taxon>Harpactorinae</taxon>
        <taxon>Harpactorini</taxon>
        <taxon>Rhynocoris</taxon>
    </lineage>
</organism>
<dbReference type="AlphaFoldDB" id="A0AAW1DCZ1"/>
<gene>
    <name evidence="1" type="ORF">O3M35_008851</name>
</gene>
<sequence length="100" mass="11837">MRVKDGRWTKTIMCWCLDSLKRKVGRQKKRWVDDIIQHAGISWKKFTGNKQKWLTMGEGERGLTSGPGFKNIFSIKAINCYYCLKKKKKKKKRKKNCIIL</sequence>
<reference evidence="1 2" key="1">
    <citation type="submission" date="2022-12" db="EMBL/GenBank/DDBJ databases">
        <title>Chromosome-level genome assembly of true bugs.</title>
        <authorList>
            <person name="Ma L."/>
            <person name="Li H."/>
        </authorList>
    </citation>
    <scope>NUCLEOTIDE SEQUENCE [LARGE SCALE GENOMIC DNA]</scope>
    <source>
        <strain evidence="1">Lab_2022b</strain>
    </source>
</reference>
<dbReference type="Proteomes" id="UP001461498">
    <property type="component" value="Unassembled WGS sequence"/>
</dbReference>
<evidence type="ECO:0000313" key="2">
    <source>
        <dbReference type="Proteomes" id="UP001461498"/>
    </source>
</evidence>
<comment type="caution">
    <text evidence="1">The sequence shown here is derived from an EMBL/GenBank/DDBJ whole genome shotgun (WGS) entry which is preliminary data.</text>
</comment>